<name>C0DA70_9FIRM</name>
<dbReference type="EMBL" id="ACCJ01000529">
    <property type="protein sequence ID" value="EEG51776.1"/>
    <property type="molecule type" value="Genomic_DNA"/>
</dbReference>
<protein>
    <submittedName>
        <fullName evidence="1">Uncharacterized protein</fullName>
    </submittedName>
</protein>
<reference evidence="1 2" key="1">
    <citation type="submission" date="2009-02" db="EMBL/GenBank/DDBJ databases">
        <title>Draft genome sequence of Clostridium asparagiforme (DSM 15981).</title>
        <authorList>
            <person name="Sudarsanam P."/>
            <person name="Ley R."/>
            <person name="Guruge J."/>
            <person name="Turnbaugh P.J."/>
            <person name="Mahowald M."/>
            <person name="Liep D."/>
            <person name="Gordon J."/>
        </authorList>
    </citation>
    <scope>NUCLEOTIDE SEQUENCE [LARGE SCALE GENOMIC DNA]</scope>
    <source>
        <strain evidence="1 2">DSM 15981</strain>
    </source>
</reference>
<keyword evidence="2" id="KW-1185">Reference proteome</keyword>
<accession>C0DA70</accession>
<dbReference type="Proteomes" id="UP000004756">
    <property type="component" value="Unassembled WGS sequence"/>
</dbReference>
<dbReference type="RefSeq" id="WP_007718695.1">
    <property type="nucleotide sequence ID" value="NZ_CP102272.1"/>
</dbReference>
<evidence type="ECO:0000313" key="1">
    <source>
        <dbReference type="EMBL" id="EEG51776.1"/>
    </source>
</evidence>
<dbReference type="HOGENOM" id="CLU_1270434_0_0_9"/>
<proteinExistence type="predicted"/>
<dbReference type="AlphaFoldDB" id="C0DA70"/>
<gene>
    <name evidence="1" type="ORF">CLOSTASPAR_06173</name>
</gene>
<evidence type="ECO:0000313" key="2">
    <source>
        <dbReference type="Proteomes" id="UP000004756"/>
    </source>
</evidence>
<sequence length="230" mass="25439">MKREDVDKLLGWAREAQKVFDESGETDFEELRRREQNMIFNSFMKLGFDYDGDGDCDSCYLKTVIDNVTVTFVGHAESIFPEDMMGNLDYMSFSIDHGDTCFTGSRLNLAELVKYLESLLSGQTTIVNLTPHEIMVYDAAGESVLQVIPSSGMARAAQTREPLDSINGIPVSKTGYGAVEGLPDQRNGVVYIVSVLTAQAAPDRKDLYIVDDLVRDDTGRILGCKALAQI</sequence>
<organism evidence="1 2">
    <name type="scientific">[Clostridium] asparagiforme DSM 15981</name>
    <dbReference type="NCBI Taxonomy" id="518636"/>
    <lineage>
        <taxon>Bacteria</taxon>
        <taxon>Bacillati</taxon>
        <taxon>Bacillota</taxon>
        <taxon>Clostridia</taxon>
        <taxon>Lachnospirales</taxon>
        <taxon>Lachnospiraceae</taxon>
        <taxon>Enterocloster</taxon>
    </lineage>
</organism>
<comment type="caution">
    <text evidence="1">The sequence shown here is derived from an EMBL/GenBank/DDBJ whole genome shotgun (WGS) entry which is preliminary data.</text>
</comment>